<dbReference type="GO" id="GO:0032259">
    <property type="term" value="P:methylation"/>
    <property type="evidence" value="ECO:0007669"/>
    <property type="project" value="UniProtKB-KW"/>
</dbReference>
<reference evidence="1" key="1">
    <citation type="submission" date="2019-08" db="EMBL/GenBank/DDBJ databases">
        <authorList>
            <person name="Kucharzyk K."/>
            <person name="Murdoch R.W."/>
            <person name="Higgins S."/>
            <person name="Loffler F."/>
        </authorList>
    </citation>
    <scope>NUCLEOTIDE SEQUENCE</scope>
</reference>
<evidence type="ECO:0000313" key="1">
    <source>
        <dbReference type="EMBL" id="MPM62846.1"/>
    </source>
</evidence>
<keyword evidence="1" id="KW-0489">Methyltransferase</keyword>
<accession>A0A645BCM5</accession>
<organism evidence="1">
    <name type="scientific">bioreactor metagenome</name>
    <dbReference type="NCBI Taxonomy" id="1076179"/>
    <lineage>
        <taxon>unclassified sequences</taxon>
        <taxon>metagenomes</taxon>
        <taxon>ecological metagenomes</taxon>
    </lineage>
</organism>
<dbReference type="PANTHER" id="PTHR42873:SF1">
    <property type="entry name" value="S-ADENOSYLMETHIONINE-DEPENDENT METHYLTRANSFERASE DOMAIN-CONTAINING PROTEIN"/>
    <property type="match status" value="1"/>
</dbReference>
<proteinExistence type="predicted"/>
<sequence length="72" mass="8024">MQKIKNGGIIATFSCSASISAEQLRMILAWSAKDANVEIQILKSLGQAEDHPIRLSFPESEYLCGYILRVLR</sequence>
<dbReference type="EMBL" id="VSSQ01019077">
    <property type="protein sequence ID" value="MPM62846.1"/>
    <property type="molecule type" value="Genomic_DNA"/>
</dbReference>
<dbReference type="AlphaFoldDB" id="A0A645BCM5"/>
<dbReference type="GO" id="GO:0008168">
    <property type="term" value="F:methyltransferase activity"/>
    <property type="evidence" value="ECO:0007669"/>
    <property type="project" value="UniProtKB-KW"/>
</dbReference>
<gene>
    <name evidence="1" type="primary">rlmI_22</name>
    <name evidence="1" type="ORF">SDC9_109724</name>
</gene>
<dbReference type="InterPro" id="IPR029063">
    <property type="entry name" value="SAM-dependent_MTases_sf"/>
</dbReference>
<dbReference type="EC" id="2.1.1.191" evidence="1"/>
<keyword evidence="1" id="KW-0808">Transferase</keyword>
<dbReference type="PANTHER" id="PTHR42873">
    <property type="entry name" value="RIBOSOMAL RNA LARGE SUBUNIT METHYLTRANSFERASE"/>
    <property type="match status" value="1"/>
</dbReference>
<comment type="caution">
    <text evidence="1">The sequence shown here is derived from an EMBL/GenBank/DDBJ whole genome shotgun (WGS) entry which is preliminary data.</text>
</comment>
<name>A0A645BCM5_9ZZZZ</name>
<protein>
    <submittedName>
        <fullName evidence="1">Ribosomal RNA large subunit methyltransferase I</fullName>
        <ecNumber evidence="1">2.1.1.191</ecNumber>
    </submittedName>
</protein>
<dbReference type="Gene3D" id="3.40.50.150">
    <property type="entry name" value="Vaccinia Virus protein VP39"/>
    <property type="match status" value="1"/>
</dbReference>